<organism evidence="3">
    <name type="scientific">Sarcoptes scabiei</name>
    <name type="common">Itch mite</name>
    <name type="synonym">Acarus scabiei</name>
    <dbReference type="NCBI Taxonomy" id="52283"/>
    <lineage>
        <taxon>Eukaryota</taxon>
        <taxon>Metazoa</taxon>
        <taxon>Ecdysozoa</taxon>
        <taxon>Arthropoda</taxon>
        <taxon>Chelicerata</taxon>
        <taxon>Arachnida</taxon>
        <taxon>Acari</taxon>
        <taxon>Acariformes</taxon>
        <taxon>Sarcoptiformes</taxon>
        <taxon>Astigmata</taxon>
        <taxon>Psoroptidia</taxon>
        <taxon>Sarcoptoidea</taxon>
        <taxon>Sarcoptidae</taxon>
        <taxon>Sarcoptinae</taxon>
        <taxon>Sarcoptes</taxon>
    </lineage>
</organism>
<reference evidence="5" key="1">
    <citation type="journal article" date="2020" name="PLoS Negl. Trop. Dis.">
        <title>High-quality nuclear genome for Sarcoptes scabiei-A critical resource for a neglected parasite.</title>
        <authorList>
            <person name="Korhonen P.K."/>
            <person name="Gasser R.B."/>
            <person name="Ma G."/>
            <person name="Wang T."/>
            <person name="Stroehlein A.J."/>
            <person name="Young N.D."/>
            <person name="Ang C.S."/>
            <person name="Fernando D.D."/>
            <person name="Lu H.C."/>
            <person name="Taylor S."/>
            <person name="Reynolds S.L."/>
            <person name="Mofiz E."/>
            <person name="Najaraj S.H."/>
            <person name="Gowda H."/>
            <person name="Madugundu A."/>
            <person name="Renuse S."/>
            <person name="Holt D."/>
            <person name="Pandey A."/>
            <person name="Papenfuss A.T."/>
            <person name="Fischer K."/>
        </authorList>
    </citation>
    <scope>NUCLEOTIDE SEQUENCE [LARGE SCALE GENOMIC DNA]</scope>
</reference>
<feature type="compositionally biased region" description="Polar residues" evidence="1">
    <location>
        <begin position="268"/>
        <end position="294"/>
    </location>
</feature>
<feature type="compositionally biased region" description="Polar residues" evidence="1">
    <location>
        <begin position="349"/>
        <end position="361"/>
    </location>
</feature>
<evidence type="ECO:0000313" key="5">
    <source>
        <dbReference type="Proteomes" id="UP000070412"/>
    </source>
</evidence>
<reference evidence="3" key="2">
    <citation type="submission" date="2020-01" db="EMBL/GenBank/DDBJ databases">
        <authorList>
            <person name="Korhonen P.K.K."/>
            <person name="Guangxu M.G."/>
            <person name="Wang T.W."/>
            <person name="Stroehlein A.J.S."/>
            <person name="Young N.D."/>
            <person name="Ang C.-S.A."/>
            <person name="Fernando D.W.F."/>
            <person name="Lu H.L."/>
            <person name="Taylor S.T."/>
            <person name="Ehtesham M.E.M."/>
            <person name="Najaraj S.H.N."/>
            <person name="Harsha G.H.G."/>
            <person name="Madugundu A.M."/>
            <person name="Renuse S.R."/>
            <person name="Holt D.H."/>
            <person name="Pandey A.P."/>
            <person name="Papenfuss A.P."/>
            <person name="Gasser R.B.G."/>
            <person name="Fischer K.F."/>
        </authorList>
    </citation>
    <scope>NUCLEOTIDE SEQUENCE</scope>
    <source>
        <strain evidence="3">SSS_KF_BRIS2020</strain>
    </source>
</reference>
<evidence type="ECO:0000256" key="2">
    <source>
        <dbReference type="SAM" id="Phobius"/>
    </source>
</evidence>
<feature type="compositionally biased region" description="Pro residues" evidence="1">
    <location>
        <begin position="250"/>
        <end position="265"/>
    </location>
</feature>
<evidence type="ECO:0000256" key="1">
    <source>
        <dbReference type="SAM" id="MobiDB-lite"/>
    </source>
</evidence>
<dbReference type="Proteomes" id="UP000070412">
    <property type="component" value="Unassembled WGS sequence"/>
</dbReference>
<feature type="compositionally biased region" description="Low complexity" evidence="1">
    <location>
        <begin position="231"/>
        <end position="244"/>
    </location>
</feature>
<dbReference type="OrthoDB" id="6516311at2759"/>
<feature type="compositionally biased region" description="Basic residues" evidence="1">
    <location>
        <begin position="365"/>
        <end position="374"/>
    </location>
</feature>
<accession>A0A834RG38</accession>
<keyword evidence="2" id="KW-0472">Membrane</keyword>
<keyword evidence="5" id="KW-1185">Reference proteome</keyword>
<feature type="region of interest" description="Disordered" evidence="1">
    <location>
        <begin position="188"/>
        <end position="294"/>
    </location>
</feature>
<keyword evidence="2" id="KW-1133">Transmembrane helix</keyword>
<protein>
    <submittedName>
        <fullName evidence="3 4">Uncharacterized protein</fullName>
    </submittedName>
</protein>
<feature type="transmembrane region" description="Helical" evidence="2">
    <location>
        <begin position="417"/>
        <end position="437"/>
    </location>
</feature>
<name>A0A834RG38_SARSC</name>
<dbReference type="AlphaFoldDB" id="A0A834RG38"/>
<sequence>MNRQHYQSMMIRGGGSYGSASGLIANDYDNYDDYDYGENRSISMLPQTQNYQFYSALNHRLENDYSNARLGANPYIHLEQKLYPQHQHQQQQQYQEHNHSFYGASKQNDSLLQQSDMIVDGVDRHSHHHHHLDANYYSNPYQDGINISQTINNYQMANKTVMPINENIESYPGTNVTNYYGTSNPLYSSNIGDIRNGQSQPPQQSQPDHSTLEPHLSSASSIHPSAMVSAQQSNQQIPINQQQITVAPSQPQPPSQPPPPPPLPPSKLNLSRTTGSSGRNPYSQTGPYGSDSTNPYIDYYRKLYYPYDPITGEYMKDVTPPGDTNNTNPLISDLIMNDSGRMIGGSGRNIPQSSLNPQYGDNHSYHHSHSHPQRYGHNQNHHYGSGFYYDPLESNENDSLLLCCDFLIPRPNIKCSLITLFILLILIILIAIIRFLVSSTGSDDQNAELAALLEQMCMLLLIGAFIVLLWIIGIYFTSRRTRDQISRLLSCQSNGPFSTTLVNDYCNGYLYANPNALPNHFYRSTKLPDYQRDYQRQSVTTMAGRLMRPTTSISAASKATRRLSRVFGSVLQPNQQRTATALSQNVHIANQQHRANYSYDLGGRNVPTNNFV</sequence>
<gene>
    <name evidence="3" type="ORF">SSS_975</name>
</gene>
<evidence type="ECO:0000313" key="4">
    <source>
        <dbReference type="EnsemblMetazoa" id="KAF7494887.1"/>
    </source>
</evidence>
<reference evidence="4" key="3">
    <citation type="submission" date="2022-06" db="UniProtKB">
        <authorList>
            <consortium name="EnsemblMetazoa"/>
        </authorList>
    </citation>
    <scope>IDENTIFICATION</scope>
</reference>
<proteinExistence type="predicted"/>
<dbReference type="EnsemblMetazoa" id="SSS_975s_mrna">
    <property type="protein sequence ID" value="KAF7494887.1"/>
    <property type="gene ID" value="SSS_975"/>
</dbReference>
<evidence type="ECO:0000313" key="3">
    <source>
        <dbReference type="EMBL" id="KAF7494887.1"/>
    </source>
</evidence>
<feature type="region of interest" description="Disordered" evidence="1">
    <location>
        <begin position="345"/>
        <end position="375"/>
    </location>
</feature>
<keyword evidence="2" id="KW-0812">Transmembrane</keyword>
<feature type="transmembrane region" description="Helical" evidence="2">
    <location>
        <begin position="449"/>
        <end position="477"/>
    </location>
</feature>
<feature type="compositionally biased region" description="Low complexity" evidence="1">
    <location>
        <begin position="198"/>
        <end position="207"/>
    </location>
</feature>
<dbReference type="EMBL" id="WVUK01000051">
    <property type="protein sequence ID" value="KAF7494887.1"/>
    <property type="molecule type" value="Genomic_DNA"/>
</dbReference>